<dbReference type="AlphaFoldDB" id="A0A0R0CW02"/>
<evidence type="ECO:0008006" key="4">
    <source>
        <dbReference type="Google" id="ProtNLM"/>
    </source>
</evidence>
<dbReference type="EMBL" id="LDJJ01000017">
    <property type="protein sequence ID" value="KRG69491.1"/>
    <property type="molecule type" value="Genomic_DNA"/>
</dbReference>
<name>A0A0R0CW02_9GAMM</name>
<protein>
    <recommendedName>
        <fullName evidence="4">Alpha/beta hydrolase</fullName>
    </recommendedName>
</protein>
<dbReference type="OrthoDB" id="9814331at2"/>
<dbReference type="RefSeq" id="WP_057627507.1">
    <property type="nucleotide sequence ID" value="NZ_LDJJ01000017.1"/>
</dbReference>
<dbReference type="InterPro" id="IPR029058">
    <property type="entry name" value="AB_hydrolase_fold"/>
</dbReference>
<sequence length="540" mass="57911">MEEKQDVVLPSGDWDEDGRPVARARLTQVKDKRDKVVEADTDAVIPVIFLPGIMGTNLKSKITGDPVWRPPNLDGVGAVLGALGQMVVFLFRGAATRQRLLNPLTSEVDDGGSLDAEDMIPEALARERGWGQLMRSAYNPVMAEMHRKLNDLMSAGKLQPWWAEEGARAPAEYGETVGGNAALTLAQAKHAAHYRFEVWSGGYNWLQSNRSSAQDIIERIDKVVLPYYATRGINARKVLLVTHSMGGLVSRAVSQLHNYGKLLGISHGVMPATGAAATYHHCRAGYTGASSIILGRNAGEVVAILARSPGGLELLPSADYNDGAPWLQLGDNGPKLPVGADPYNEIYLNTKWYGLVPEGNTELLDPSAPAPAAASAREEEDGPALSPRTSFQINIEGVSAFHSDITRKYHTPTFVHYGEDAKQLAWGSLAWSGGSMTGVDSVTPMSDNRNGKIKLQGAVGVIKLEIADPSDPGDGTVPACSGAAPKAHVAGCFRQGSLGSGQYALKGKKGYDHQGSYNDERTRWATLYAAVRFAQSADWA</sequence>
<gene>
    <name evidence="2" type="ORF">ABB27_06485</name>
</gene>
<evidence type="ECO:0000256" key="1">
    <source>
        <dbReference type="SAM" id="MobiDB-lite"/>
    </source>
</evidence>
<evidence type="ECO:0000313" key="3">
    <source>
        <dbReference type="Proteomes" id="UP000051863"/>
    </source>
</evidence>
<feature type="compositionally biased region" description="Low complexity" evidence="1">
    <location>
        <begin position="366"/>
        <end position="375"/>
    </location>
</feature>
<organism evidence="2 3">
    <name type="scientific">Stenotrophomonas terrae</name>
    <dbReference type="NCBI Taxonomy" id="405446"/>
    <lineage>
        <taxon>Bacteria</taxon>
        <taxon>Pseudomonadati</taxon>
        <taxon>Pseudomonadota</taxon>
        <taxon>Gammaproteobacteria</taxon>
        <taxon>Lysobacterales</taxon>
        <taxon>Lysobacteraceae</taxon>
        <taxon>Stenotrophomonas</taxon>
    </lineage>
</organism>
<comment type="caution">
    <text evidence="2">The sequence shown here is derived from an EMBL/GenBank/DDBJ whole genome shotgun (WGS) entry which is preliminary data.</text>
</comment>
<dbReference type="Gene3D" id="3.40.50.1820">
    <property type="entry name" value="alpha/beta hydrolase"/>
    <property type="match status" value="1"/>
</dbReference>
<dbReference type="SUPFAM" id="SSF53474">
    <property type="entry name" value="alpha/beta-Hydrolases"/>
    <property type="match status" value="1"/>
</dbReference>
<dbReference type="PATRIC" id="fig|405446.3.peg.630"/>
<reference evidence="2 3" key="1">
    <citation type="submission" date="2015-05" db="EMBL/GenBank/DDBJ databases">
        <title>Genome sequencing and analysis of members of genus Stenotrophomonas.</title>
        <authorList>
            <person name="Patil P.P."/>
            <person name="Midha S."/>
            <person name="Patil P.B."/>
        </authorList>
    </citation>
    <scope>NUCLEOTIDE SEQUENCE [LARGE SCALE GENOMIC DNA]</scope>
    <source>
        <strain evidence="2 3">DSM 18941</strain>
    </source>
</reference>
<dbReference type="Proteomes" id="UP000051863">
    <property type="component" value="Unassembled WGS sequence"/>
</dbReference>
<accession>A0A0R0CW02</accession>
<feature type="region of interest" description="Disordered" evidence="1">
    <location>
        <begin position="364"/>
        <end position="388"/>
    </location>
</feature>
<keyword evidence="3" id="KW-1185">Reference proteome</keyword>
<proteinExistence type="predicted"/>
<evidence type="ECO:0000313" key="2">
    <source>
        <dbReference type="EMBL" id="KRG69491.1"/>
    </source>
</evidence>